<dbReference type="InterPro" id="IPR001128">
    <property type="entry name" value="Cyt_P450"/>
</dbReference>
<dbReference type="GO" id="GO:0005506">
    <property type="term" value="F:iron ion binding"/>
    <property type="evidence" value="ECO:0007669"/>
    <property type="project" value="InterPro"/>
</dbReference>
<keyword evidence="3 6" id="KW-0479">Metal-binding</keyword>
<evidence type="ECO:0000256" key="5">
    <source>
        <dbReference type="ARBA" id="ARBA00023033"/>
    </source>
</evidence>
<protein>
    <submittedName>
        <fullName evidence="8">Uncharacterized protein</fullName>
    </submittedName>
</protein>
<dbReference type="PRINTS" id="PR00465">
    <property type="entry name" value="EP450IV"/>
</dbReference>
<dbReference type="InterPro" id="IPR002403">
    <property type="entry name" value="Cyt_P450_E_grp-IV"/>
</dbReference>
<name>A0A4P7NS96_PYROR</name>
<dbReference type="GO" id="GO:0016705">
    <property type="term" value="F:oxidoreductase activity, acting on paired donors, with incorporation or reduction of molecular oxygen"/>
    <property type="evidence" value="ECO:0007669"/>
    <property type="project" value="InterPro"/>
</dbReference>
<gene>
    <name evidence="8" type="ORF">PoMZ_12283</name>
</gene>
<evidence type="ECO:0000256" key="7">
    <source>
        <dbReference type="RuleBase" id="RU000461"/>
    </source>
</evidence>
<dbReference type="Gene3D" id="1.10.630.10">
    <property type="entry name" value="Cytochrome P450"/>
    <property type="match status" value="1"/>
</dbReference>
<sequence length="550" mass="61979">MSVPLHERGLLGVLAVAKLSDATTRVKDLNGFTLAIAGTVLLIFILDRLLVPSHDPREPPLASTNIPLIGHIIGFARNSFTYYSMLNEKLCKPIFTILMPGRRIYVITKPELVVQVDKKHKYFSFGPVVRDFSRDTFGLGKEATEILAQNMYGEHGSWGLCEEMVAGMREALKPGDDLDRMNRIMAEEVSRSLDETKPDPGSEFRVIKLAEWVSHVVTLATTKSVYGTHNPFVRKDVRDAFWIFEDHVISLLVHPFPQYACKKAIKARQYVTDALAHYYINGHQKEGSALARARFDYSVRNNVPVEDIARFELGGTIAILVNTLPSCYWMLLLIHLYPELHKELQKEVDAALLIDEEKSHITIDITSVKNNCPLLLSTFKESLRYRGMGTALRIVTKDIELGGYLLKKDSMVQIPLQVIHSDTGNWGNDPLSFDPYRFLKAPGKKLPDDSGYRSFGGGKHLCPGRFFATNEILAVISLFISRYVMRPKGGGDWILPTTKNSNAARQILQPDFDMEVEVRNRPGFEKYTWKVELHKSDKVISVLTGDTRGA</sequence>
<keyword evidence="7" id="KW-0560">Oxidoreductase</keyword>
<evidence type="ECO:0000256" key="1">
    <source>
        <dbReference type="ARBA" id="ARBA00001971"/>
    </source>
</evidence>
<comment type="similarity">
    <text evidence="2 7">Belongs to the cytochrome P450 family.</text>
</comment>
<evidence type="ECO:0000256" key="3">
    <source>
        <dbReference type="ARBA" id="ARBA00022723"/>
    </source>
</evidence>
<evidence type="ECO:0000256" key="6">
    <source>
        <dbReference type="PIRSR" id="PIRSR602403-1"/>
    </source>
</evidence>
<keyword evidence="4 6" id="KW-0408">Iron</keyword>
<dbReference type="InterPro" id="IPR053007">
    <property type="entry name" value="CYP450_monoxygenase_sec-met"/>
</dbReference>
<dbReference type="PROSITE" id="PS00086">
    <property type="entry name" value="CYTOCHROME_P450"/>
    <property type="match status" value="1"/>
</dbReference>
<evidence type="ECO:0000256" key="2">
    <source>
        <dbReference type="ARBA" id="ARBA00010617"/>
    </source>
</evidence>
<keyword evidence="5 7" id="KW-0503">Monooxygenase</keyword>
<evidence type="ECO:0000313" key="9">
    <source>
        <dbReference type="Proteomes" id="UP000294847"/>
    </source>
</evidence>
<dbReference type="EMBL" id="CP034210">
    <property type="protein sequence ID" value="QBZ65325.1"/>
    <property type="molecule type" value="Genomic_DNA"/>
</dbReference>
<dbReference type="GO" id="GO:0020037">
    <property type="term" value="F:heme binding"/>
    <property type="evidence" value="ECO:0007669"/>
    <property type="project" value="InterPro"/>
</dbReference>
<evidence type="ECO:0000313" key="8">
    <source>
        <dbReference type="EMBL" id="QBZ65325.1"/>
    </source>
</evidence>
<comment type="cofactor">
    <cofactor evidence="1 6">
        <name>heme</name>
        <dbReference type="ChEBI" id="CHEBI:30413"/>
    </cofactor>
</comment>
<evidence type="ECO:0000256" key="4">
    <source>
        <dbReference type="ARBA" id="ARBA00023004"/>
    </source>
</evidence>
<dbReference type="AlphaFoldDB" id="A0A4P7NS96"/>
<dbReference type="CDD" id="cd11040">
    <property type="entry name" value="CYP7_CYP8-like"/>
    <property type="match status" value="1"/>
</dbReference>
<dbReference type="PANTHER" id="PTHR47582:SF1">
    <property type="entry name" value="P450, PUTATIVE (EUROFUNG)-RELATED"/>
    <property type="match status" value="1"/>
</dbReference>
<dbReference type="Pfam" id="PF00067">
    <property type="entry name" value="p450"/>
    <property type="match status" value="1"/>
</dbReference>
<accession>A0A4P7NS96</accession>
<dbReference type="PANTHER" id="PTHR47582">
    <property type="entry name" value="P450, PUTATIVE (EUROFUNG)-RELATED"/>
    <property type="match status" value="1"/>
</dbReference>
<organism evidence="8 9">
    <name type="scientific">Pyricularia oryzae</name>
    <name type="common">Rice blast fungus</name>
    <name type="synonym">Magnaporthe oryzae</name>
    <dbReference type="NCBI Taxonomy" id="318829"/>
    <lineage>
        <taxon>Eukaryota</taxon>
        <taxon>Fungi</taxon>
        <taxon>Dikarya</taxon>
        <taxon>Ascomycota</taxon>
        <taxon>Pezizomycotina</taxon>
        <taxon>Sordariomycetes</taxon>
        <taxon>Sordariomycetidae</taxon>
        <taxon>Magnaporthales</taxon>
        <taxon>Pyriculariaceae</taxon>
        <taxon>Pyricularia</taxon>
    </lineage>
</organism>
<keyword evidence="6 7" id="KW-0349">Heme</keyword>
<reference evidence="8 9" key="1">
    <citation type="journal article" date="2019" name="Mol. Biol. Evol.">
        <title>Blast fungal genomes show frequent chromosomal changes, gene gains and losses, and effector gene turnover.</title>
        <authorList>
            <person name="Gomez Luciano L.B."/>
            <person name="Jason Tsai I."/>
            <person name="Chuma I."/>
            <person name="Tosa Y."/>
            <person name="Chen Y.H."/>
            <person name="Li J.Y."/>
            <person name="Li M.Y."/>
            <person name="Jade Lu M.Y."/>
            <person name="Nakayashiki H."/>
            <person name="Li W.H."/>
        </authorList>
    </citation>
    <scope>NUCLEOTIDE SEQUENCE [LARGE SCALE GENOMIC DNA]</scope>
    <source>
        <strain evidence="8">MZ5-1-6</strain>
    </source>
</reference>
<dbReference type="InterPro" id="IPR017972">
    <property type="entry name" value="Cyt_P450_CS"/>
</dbReference>
<dbReference type="SUPFAM" id="SSF48264">
    <property type="entry name" value="Cytochrome P450"/>
    <property type="match status" value="1"/>
</dbReference>
<dbReference type="InterPro" id="IPR036396">
    <property type="entry name" value="Cyt_P450_sf"/>
</dbReference>
<dbReference type="Proteomes" id="UP000294847">
    <property type="component" value="Chromosome 7"/>
</dbReference>
<proteinExistence type="inferred from homology"/>
<feature type="binding site" description="axial binding residue" evidence="6">
    <location>
        <position position="462"/>
    </location>
    <ligand>
        <name>heme</name>
        <dbReference type="ChEBI" id="CHEBI:30413"/>
    </ligand>
    <ligandPart>
        <name>Fe</name>
        <dbReference type="ChEBI" id="CHEBI:18248"/>
    </ligandPart>
</feature>
<dbReference type="GO" id="GO:0004497">
    <property type="term" value="F:monooxygenase activity"/>
    <property type="evidence" value="ECO:0007669"/>
    <property type="project" value="UniProtKB-KW"/>
</dbReference>